<dbReference type="EMBL" id="AGSI01000001">
    <property type="protein sequence ID" value="EIE27557.1"/>
    <property type="molecule type" value="Genomic_DNA"/>
</dbReference>
<evidence type="ECO:0000256" key="3">
    <source>
        <dbReference type="ARBA" id="ARBA00022576"/>
    </source>
</evidence>
<dbReference type="PROSITE" id="PS00105">
    <property type="entry name" value="AA_TRANSFER_CLASS_1"/>
    <property type="match status" value="1"/>
</dbReference>
<dbReference type="SUPFAM" id="SSF53383">
    <property type="entry name" value="PLP-dependent transferases"/>
    <property type="match status" value="1"/>
</dbReference>
<dbReference type="GO" id="GO:0008483">
    <property type="term" value="F:transaminase activity"/>
    <property type="evidence" value="ECO:0007669"/>
    <property type="project" value="UniProtKB-KW"/>
</dbReference>
<keyword evidence="5" id="KW-0663">Pyridoxal phosphate</keyword>
<keyword evidence="8" id="KW-1185">Reference proteome</keyword>
<dbReference type="RefSeq" id="XP_005652101.1">
    <property type="nucleotide sequence ID" value="XM_005652044.1"/>
</dbReference>
<comment type="caution">
    <text evidence="7">The sequence shown here is derived from an EMBL/GenBank/DDBJ whole genome shotgun (WGS) entry which is preliminary data.</text>
</comment>
<dbReference type="GO" id="GO:0030170">
    <property type="term" value="F:pyridoxal phosphate binding"/>
    <property type="evidence" value="ECO:0007669"/>
    <property type="project" value="InterPro"/>
</dbReference>
<dbReference type="STRING" id="574566.I0ZA88"/>
<evidence type="ECO:0000256" key="2">
    <source>
        <dbReference type="ARBA" id="ARBA00007441"/>
    </source>
</evidence>
<evidence type="ECO:0000256" key="5">
    <source>
        <dbReference type="ARBA" id="ARBA00022898"/>
    </source>
</evidence>
<dbReference type="KEGG" id="csl:COCSUDRAFT_34872"/>
<dbReference type="InterPro" id="IPR050596">
    <property type="entry name" value="AspAT/PAT-like"/>
</dbReference>
<name>I0ZA88_COCSC</name>
<dbReference type="Gene3D" id="3.40.640.10">
    <property type="entry name" value="Type I PLP-dependent aspartate aminotransferase-like (Major domain)"/>
    <property type="match status" value="1"/>
</dbReference>
<keyword evidence="4 7" id="KW-0808">Transferase</keyword>
<dbReference type="Proteomes" id="UP000007264">
    <property type="component" value="Unassembled WGS sequence"/>
</dbReference>
<dbReference type="CDD" id="cd00609">
    <property type="entry name" value="AAT_like"/>
    <property type="match status" value="1"/>
</dbReference>
<dbReference type="OrthoDB" id="7042322at2759"/>
<dbReference type="PANTHER" id="PTHR46383">
    <property type="entry name" value="ASPARTATE AMINOTRANSFERASE"/>
    <property type="match status" value="1"/>
</dbReference>
<reference evidence="7 8" key="1">
    <citation type="journal article" date="2012" name="Genome Biol.">
        <title>The genome of the polar eukaryotic microalga coccomyxa subellipsoidea reveals traits of cold adaptation.</title>
        <authorList>
            <person name="Blanc G."/>
            <person name="Agarkova I."/>
            <person name="Grimwood J."/>
            <person name="Kuo A."/>
            <person name="Brueggeman A."/>
            <person name="Dunigan D."/>
            <person name="Gurnon J."/>
            <person name="Ladunga I."/>
            <person name="Lindquist E."/>
            <person name="Lucas S."/>
            <person name="Pangilinan J."/>
            <person name="Proschold T."/>
            <person name="Salamov A."/>
            <person name="Schmutz J."/>
            <person name="Weeks D."/>
            <person name="Yamada T."/>
            <person name="Claverie J.M."/>
            <person name="Grigoriev I."/>
            <person name="Van Etten J."/>
            <person name="Lomsadze A."/>
            <person name="Borodovsky M."/>
        </authorList>
    </citation>
    <scope>NUCLEOTIDE SEQUENCE [LARGE SCALE GENOMIC DNA]</scope>
    <source>
        <strain evidence="7 8">C-169</strain>
    </source>
</reference>
<evidence type="ECO:0000256" key="4">
    <source>
        <dbReference type="ARBA" id="ARBA00022679"/>
    </source>
</evidence>
<organism evidence="7 8">
    <name type="scientific">Coccomyxa subellipsoidea (strain C-169)</name>
    <name type="common">Green microalga</name>
    <dbReference type="NCBI Taxonomy" id="574566"/>
    <lineage>
        <taxon>Eukaryota</taxon>
        <taxon>Viridiplantae</taxon>
        <taxon>Chlorophyta</taxon>
        <taxon>core chlorophytes</taxon>
        <taxon>Trebouxiophyceae</taxon>
        <taxon>Trebouxiophyceae incertae sedis</taxon>
        <taxon>Coccomyxaceae</taxon>
        <taxon>Coccomyxa</taxon>
        <taxon>Coccomyxa subellipsoidea</taxon>
    </lineage>
</organism>
<evidence type="ECO:0000313" key="8">
    <source>
        <dbReference type="Proteomes" id="UP000007264"/>
    </source>
</evidence>
<feature type="domain" description="Aminotransferase class I/classII large" evidence="6">
    <location>
        <begin position="54"/>
        <end position="404"/>
    </location>
</feature>
<dbReference type="Pfam" id="PF00155">
    <property type="entry name" value="Aminotran_1_2"/>
    <property type="match status" value="1"/>
</dbReference>
<dbReference type="InterPro" id="IPR004839">
    <property type="entry name" value="Aminotransferase_I/II_large"/>
</dbReference>
<dbReference type="AlphaFoldDB" id="I0ZA88"/>
<gene>
    <name evidence="7" type="ORF">COCSUDRAFT_34872</name>
</gene>
<accession>I0ZA88</accession>
<dbReference type="eggNOG" id="KOG0257">
    <property type="taxonomic scope" value="Eukaryota"/>
</dbReference>
<protein>
    <submittedName>
        <fullName evidence="7">PLP-dependent transferase</fullName>
    </submittedName>
</protein>
<comment type="cofactor">
    <cofactor evidence="1">
        <name>pyridoxal 5'-phosphate</name>
        <dbReference type="ChEBI" id="CHEBI:597326"/>
    </cofactor>
</comment>
<sequence length="439" mass="47358">MPAACAAISILPLPAACSEFHAWLISSIKVSERVRVTNAPIIVKTKQFIGGRTDVLSLAQGVVHWTPPDSALDLASDLVRDRSISAYGPCAGLPALVDALKEKLAAENDLPEHEVMVTAGANQAFTNIVLTLLDPGDRIVLFVPYYFNHLMAVQMTGGAADVVHGQCDPQTWHPDLDWLEQELSQPDPPKMVVLVNPCNPTGVLLSRGEVERAAQLCQDAGTWLIMDNTYEHFVYDGRQHHCVAAPHIIHIFSFSKAFGMMGWRMGYIAYMDMHGLADQLLKVQDTIPICPSQLSQYVALGAVEAGRPWVSTQIETIIANKDMLISALLPLGELGNGIAGGEGAIYLWARLPKGCEDDEAVVEWLVREHAVCIIPGSSCGAPGYVRIAFANLEQEVCREAAARLRRGLEQLCLQGMSAVLQAPLAGIASLPADAIATAS</sequence>
<dbReference type="InterPro" id="IPR015421">
    <property type="entry name" value="PyrdxlP-dep_Trfase_major"/>
</dbReference>
<dbReference type="InterPro" id="IPR004838">
    <property type="entry name" value="NHTrfase_class1_PyrdxlP-BS"/>
</dbReference>
<evidence type="ECO:0000259" key="6">
    <source>
        <dbReference type="Pfam" id="PF00155"/>
    </source>
</evidence>
<dbReference type="PANTHER" id="PTHR46383:SF5">
    <property type="entry name" value="AMINOTRANSFERASE CLASS I_CLASSII DOMAIN-CONTAINING PROTEIN"/>
    <property type="match status" value="1"/>
</dbReference>
<dbReference type="GeneID" id="17045572"/>
<proteinExistence type="inferred from homology"/>
<keyword evidence="3" id="KW-0032">Aminotransferase</keyword>
<dbReference type="InterPro" id="IPR015424">
    <property type="entry name" value="PyrdxlP-dep_Trfase"/>
</dbReference>
<evidence type="ECO:0000313" key="7">
    <source>
        <dbReference type="EMBL" id="EIE27557.1"/>
    </source>
</evidence>
<evidence type="ECO:0000256" key="1">
    <source>
        <dbReference type="ARBA" id="ARBA00001933"/>
    </source>
</evidence>
<dbReference type="GO" id="GO:0006520">
    <property type="term" value="P:amino acid metabolic process"/>
    <property type="evidence" value="ECO:0007669"/>
    <property type="project" value="InterPro"/>
</dbReference>
<comment type="similarity">
    <text evidence="2">Belongs to the class-I pyridoxal-phosphate-dependent aminotransferase family.</text>
</comment>